<feature type="compositionally biased region" description="Pro residues" evidence="9">
    <location>
        <begin position="820"/>
        <end position="830"/>
    </location>
</feature>
<feature type="binding site" evidence="6">
    <location>
        <position position="94"/>
    </location>
    <ligand>
        <name>ATP</name>
        <dbReference type="ChEBI" id="CHEBI:30616"/>
    </ligand>
</feature>
<evidence type="ECO:0000256" key="5">
    <source>
        <dbReference type="ARBA" id="ARBA00022840"/>
    </source>
</evidence>
<dbReference type="PANTHER" id="PTHR30218:SF0">
    <property type="entry name" value="POLYPHOSPHATE KINASE"/>
    <property type="match status" value="1"/>
</dbReference>
<reference evidence="15" key="1">
    <citation type="submission" date="2019-08" db="EMBL/GenBank/DDBJ databases">
        <title>Arthrobacter sp. nov., isolated from plateau pika and Tibetan wild ass.</title>
        <authorList>
            <person name="Ge Y."/>
        </authorList>
    </citation>
    <scope>NUCLEOTIDE SEQUENCE [LARGE SCALE GENOMIC DNA]</scope>
    <source>
        <strain evidence="15">HF-4214</strain>
    </source>
</reference>
<comment type="catalytic activity">
    <reaction evidence="6 7">
        <text>[phosphate](n) + ATP = [phosphate](n+1) + ADP</text>
        <dbReference type="Rhea" id="RHEA:19573"/>
        <dbReference type="Rhea" id="RHEA-COMP:9859"/>
        <dbReference type="Rhea" id="RHEA-COMP:14280"/>
        <dbReference type="ChEBI" id="CHEBI:16838"/>
        <dbReference type="ChEBI" id="CHEBI:30616"/>
        <dbReference type="ChEBI" id="CHEBI:456216"/>
        <dbReference type="EC" id="2.7.4.1"/>
    </reaction>
</comment>
<dbReference type="InterPro" id="IPR024953">
    <property type="entry name" value="PP_kinase_middle"/>
</dbReference>
<dbReference type="Proteomes" id="UP000438093">
    <property type="component" value="Unassembled WGS sequence"/>
</dbReference>
<comment type="function">
    <text evidence="6 7">Catalyzes the reversible transfer of the terminal phosphate of ATP to form a long-chain polyphosphate (polyP).</text>
</comment>
<evidence type="ECO:0000259" key="10">
    <source>
        <dbReference type="Pfam" id="PF02503"/>
    </source>
</evidence>
<dbReference type="Pfam" id="PF17941">
    <property type="entry name" value="PP_kinase_C_1"/>
    <property type="match status" value="1"/>
</dbReference>
<keyword evidence="2 6" id="KW-0808">Transferase</keyword>
<keyword evidence="8" id="KW-0175">Coiled coil</keyword>
<name>A0A6N7RRD1_9ACTN</name>
<keyword evidence="4 6" id="KW-0418">Kinase</keyword>
<feature type="active site" description="Phosphohistidine intermediate" evidence="6">
    <location>
        <position position="509"/>
    </location>
</feature>
<dbReference type="SUPFAM" id="SSF140356">
    <property type="entry name" value="PPK N-terminal domain-like"/>
    <property type="match status" value="1"/>
</dbReference>
<dbReference type="InterPro" id="IPR041108">
    <property type="entry name" value="PP_kinase_C_1"/>
</dbReference>
<dbReference type="Gene3D" id="3.30.1840.10">
    <property type="entry name" value="Polyphosphate kinase middle domain"/>
    <property type="match status" value="1"/>
</dbReference>
<evidence type="ECO:0000256" key="1">
    <source>
        <dbReference type="ARBA" id="ARBA00022553"/>
    </source>
</evidence>
<dbReference type="Pfam" id="PF13090">
    <property type="entry name" value="PP_kinase_C"/>
    <property type="match status" value="1"/>
</dbReference>
<feature type="domain" description="Polyphosphate kinase middle" evidence="10">
    <location>
        <begin position="170"/>
        <end position="374"/>
    </location>
</feature>
<feature type="binding site" evidence="6">
    <location>
        <position position="666"/>
    </location>
    <ligand>
        <name>ATP</name>
        <dbReference type="ChEBI" id="CHEBI:30616"/>
    </ligand>
</feature>
<keyword evidence="6" id="KW-0460">Magnesium</keyword>
<dbReference type="RefSeq" id="WP_154334284.1">
    <property type="nucleotide sequence ID" value="NZ_VTFY01000012.1"/>
</dbReference>
<dbReference type="Pfam" id="PF13089">
    <property type="entry name" value="PP_kinase_N"/>
    <property type="match status" value="1"/>
</dbReference>
<comment type="cofactor">
    <cofactor evidence="6">
        <name>Mg(2+)</name>
        <dbReference type="ChEBI" id="CHEBI:18420"/>
    </cofactor>
</comment>
<comment type="caution">
    <text evidence="14">The sequence shown here is derived from an EMBL/GenBank/DDBJ whole genome shotgun (WGS) entry which is preliminary data.</text>
</comment>
<evidence type="ECO:0000259" key="11">
    <source>
        <dbReference type="Pfam" id="PF13089"/>
    </source>
</evidence>
<dbReference type="SUPFAM" id="SSF143724">
    <property type="entry name" value="PHP14-like"/>
    <property type="match status" value="1"/>
</dbReference>
<keyword evidence="6" id="KW-0479">Metal-binding</keyword>
<feature type="binding site" evidence="6">
    <location>
        <position position="638"/>
    </location>
    <ligand>
        <name>ATP</name>
        <dbReference type="ChEBI" id="CHEBI:30616"/>
    </ligand>
</feature>
<feature type="binding site" evidence="6">
    <location>
        <position position="479"/>
    </location>
    <ligand>
        <name>Mg(2+)</name>
        <dbReference type="ChEBI" id="CHEBI:18420"/>
    </ligand>
</feature>
<dbReference type="EMBL" id="VTFY01000012">
    <property type="protein sequence ID" value="MRX83461.1"/>
    <property type="molecule type" value="Genomic_DNA"/>
</dbReference>
<dbReference type="GO" id="GO:0046872">
    <property type="term" value="F:metal ion binding"/>
    <property type="evidence" value="ECO:0007669"/>
    <property type="project" value="UniProtKB-KW"/>
</dbReference>
<dbReference type="GO" id="GO:0009358">
    <property type="term" value="C:polyphosphate kinase complex"/>
    <property type="evidence" value="ECO:0007669"/>
    <property type="project" value="InterPro"/>
</dbReference>
<feature type="compositionally biased region" description="Low complexity" evidence="9">
    <location>
        <begin position="803"/>
        <end position="819"/>
    </location>
</feature>
<keyword evidence="15" id="KW-1185">Reference proteome</keyword>
<evidence type="ECO:0000256" key="9">
    <source>
        <dbReference type="SAM" id="MobiDB-lite"/>
    </source>
</evidence>
<evidence type="ECO:0000256" key="8">
    <source>
        <dbReference type="SAM" id="Coils"/>
    </source>
</evidence>
<evidence type="ECO:0000256" key="6">
    <source>
        <dbReference type="HAMAP-Rule" id="MF_00347"/>
    </source>
</evidence>
<feature type="binding site" evidence="6">
    <location>
        <position position="542"/>
    </location>
    <ligand>
        <name>ATP</name>
        <dbReference type="ChEBI" id="CHEBI:30616"/>
    </ligand>
</feature>
<feature type="domain" description="Polyphosphate kinase C-terminal" evidence="12">
    <location>
        <begin position="578"/>
        <end position="739"/>
    </location>
</feature>
<dbReference type="EC" id="2.7.4.1" evidence="6 7"/>
<dbReference type="NCBIfam" id="TIGR03705">
    <property type="entry name" value="poly_P_kin"/>
    <property type="match status" value="1"/>
</dbReference>
<dbReference type="Gene3D" id="1.20.58.310">
    <property type="entry name" value="Polyphosphate kinase N-terminal domain"/>
    <property type="match status" value="1"/>
</dbReference>
<dbReference type="SUPFAM" id="SSF56024">
    <property type="entry name" value="Phospholipase D/nuclease"/>
    <property type="match status" value="2"/>
</dbReference>
<dbReference type="GO" id="GO:0005524">
    <property type="term" value="F:ATP binding"/>
    <property type="evidence" value="ECO:0007669"/>
    <property type="project" value="UniProtKB-KW"/>
</dbReference>
<feature type="domain" description="Polyphosphate kinase N-terminal" evidence="11">
    <location>
        <begin position="57"/>
        <end position="159"/>
    </location>
</feature>
<keyword evidence="1 6" id="KW-0597">Phosphoprotein</keyword>
<dbReference type="InterPro" id="IPR025200">
    <property type="entry name" value="PPK_C_dom2"/>
</dbReference>
<dbReference type="InterPro" id="IPR003414">
    <property type="entry name" value="PP_kinase"/>
</dbReference>
<feature type="region of interest" description="Disordered" evidence="9">
    <location>
        <begin position="803"/>
        <end position="866"/>
    </location>
</feature>
<feature type="coiled-coil region" evidence="8">
    <location>
        <begin position="760"/>
        <end position="787"/>
    </location>
</feature>
<dbReference type="InterPro" id="IPR036832">
    <property type="entry name" value="PPK_N_dom_sf"/>
</dbReference>
<dbReference type="InterPro" id="IPR036830">
    <property type="entry name" value="PP_kinase_middle_dom_sf"/>
</dbReference>
<dbReference type="InterPro" id="IPR025198">
    <property type="entry name" value="PPK_N_dom"/>
</dbReference>
<evidence type="ECO:0000313" key="14">
    <source>
        <dbReference type="EMBL" id="MRX83461.1"/>
    </source>
</evidence>
<feature type="binding site" evidence="6">
    <location>
        <position position="449"/>
    </location>
    <ligand>
        <name>Mg(2+)</name>
        <dbReference type="ChEBI" id="CHEBI:18420"/>
    </ligand>
</feature>
<dbReference type="PANTHER" id="PTHR30218">
    <property type="entry name" value="POLYPHOSPHATE KINASE"/>
    <property type="match status" value="1"/>
</dbReference>
<feature type="compositionally biased region" description="Low complexity" evidence="9">
    <location>
        <begin position="831"/>
        <end position="841"/>
    </location>
</feature>
<organism evidence="14 15">
    <name type="scientific">Eggerthella guodeyinii</name>
    <dbReference type="NCBI Taxonomy" id="2690837"/>
    <lineage>
        <taxon>Bacteria</taxon>
        <taxon>Bacillati</taxon>
        <taxon>Actinomycetota</taxon>
        <taxon>Coriobacteriia</taxon>
        <taxon>Eggerthellales</taxon>
        <taxon>Eggerthellaceae</taxon>
        <taxon>Eggerthella</taxon>
    </lineage>
</organism>
<evidence type="ECO:0000259" key="13">
    <source>
        <dbReference type="Pfam" id="PF17941"/>
    </source>
</evidence>
<protein>
    <recommendedName>
        <fullName evidence="6 7">Polyphosphate kinase</fullName>
        <ecNumber evidence="6 7">2.7.4.1</ecNumber>
    </recommendedName>
    <alternativeName>
        <fullName evidence="6">ATP-polyphosphate phosphotransferase</fullName>
    </alternativeName>
    <alternativeName>
        <fullName evidence="6">Polyphosphoric acid kinase</fullName>
    </alternativeName>
</protein>
<proteinExistence type="inferred from homology"/>
<dbReference type="Pfam" id="PF02503">
    <property type="entry name" value="PP_kinase"/>
    <property type="match status" value="1"/>
</dbReference>
<comment type="similarity">
    <text evidence="6 7">Belongs to the polyphosphate kinase 1 (PPK1) family.</text>
</comment>
<feature type="domain" description="Polyphosphate kinase C-terminal" evidence="13">
    <location>
        <begin position="406"/>
        <end position="565"/>
    </location>
</feature>
<dbReference type="GO" id="GO:0008976">
    <property type="term" value="F:polyphosphate kinase activity"/>
    <property type="evidence" value="ECO:0007669"/>
    <property type="project" value="UniProtKB-UniRule"/>
</dbReference>
<keyword evidence="5 6" id="KW-0067">ATP-binding</keyword>
<dbReference type="GO" id="GO:0006799">
    <property type="term" value="P:polyphosphate biosynthetic process"/>
    <property type="evidence" value="ECO:0007669"/>
    <property type="project" value="UniProtKB-UniRule"/>
</dbReference>
<evidence type="ECO:0000256" key="4">
    <source>
        <dbReference type="ARBA" id="ARBA00022777"/>
    </source>
</evidence>
<evidence type="ECO:0000259" key="12">
    <source>
        <dbReference type="Pfam" id="PF13090"/>
    </source>
</evidence>
<keyword evidence="3 6" id="KW-0547">Nucleotide-binding</keyword>
<sequence length="880" mass="98162">MDTAKKATAETAEASIGKASAALAETRADEMRASIDEVEGASPSVEGDAPVKAPYLQNRELSWLTFNERVLDQGADETVPLLERLNFISIFWSNLQEFFMVRVGSLTDLSLVKKHIIDSKSGMTPTEQLEAIYARCHELYPIQERTYESVRKLLCEHGVCGLRPEDLDDEQRAFLSGYVHKNVMPFLSPQIINSRHPFPHLENGALYVVLRLNEELGAKKKAPKAKDGEKPTKEEKAKNLGAEGVTLGLVPMPRQCERVIALPGDGLQFILLEHAIEMVADEIFSMYAIKHTNVICVTRNADLDATEGTDESDEDYREHMKRILKKRSRLAPVRLESERPLSPTLEKLLLKRLSLKPYQAYVTKVPLDMSYTFGLAGRLPESQRAELTNTPFTPQWPGCLDRNRRIIDQVTEKEVLLSYPYESMDAFVQLLREAANDASVISIKITLYRLASQSHLAEALIAAAENGKEVTALFELRARFDESNNIEWSQRFEQAGCNVIYGFRDFKVHSKICCITRQTEHGLQHITQLGTGNYNEKTAKLYTDLSFITTDETFGRDATEFFRNMGLENTSDNYDIMWVAPLQIKPMILAGIDTQIEHAKAGEPCGLFFKTNSVTDKDVIEKIVEASQAGVDVTLFVRGISCVVPGLEGCTDHVRVVSIVGRLLEHSRIYGFGPRDAMKLYLSSADLMTRNMDKRIEIAWPVLNDQLREEILGYLDVSMSDTAKLRELLPDGSYTPLGAFAKEAEDGTTTLFESQEFFIKRAQQRRLEAAEEEAAREANRRSALRSEVPVDEELFEKLAVQEPTAAQAAAPEPVAAPVAAPAPAPAPAPEPALEADAIEPPVSEPAARGARPDDRGLATTPPPRKKPSLLVRFLSLFARR</sequence>
<evidence type="ECO:0000313" key="15">
    <source>
        <dbReference type="Proteomes" id="UP000438093"/>
    </source>
</evidence>
<comment type="PTM">
    <text evidence="6 7">An intermediate of this reaction is the autophosphorylated ppk in which a phosphate is covalently linked to a histidine residue through a N-P bond.</text>
</comment>
<accession>A0A6N7RRD1</accession>
<dbReference type="AlphaFoldDB" id="A0A6N7RRD1"/>
<dbReference type="HAMAP" id="MF_00347">
    <property type="entry name" value="Polyphosphate_kinase"/>
    <property type="match status" value="1"/>
</dbReference>
<evidence type="ECO:0000256" key="7">
    <source>
        <dbReference type="RuleBase" id="RU003800"/>
    </source>
</evidence>
<evidence type="ECO:0000256" key="2">
    <source>
        <dbReference type="ARBA" id="ARBA00022679"/>
    </source>
</evidence>
<gene>
    <name evidence="14" type="primary">ppk1</name>
    <name evidence="6" type="synonym">ppk</name>
    <name evidence="14" type="ORF">GJG86_13305</name>
</gene>
<dbReference type="Gene3D" id="3.30.870.10">
    <property type="entry name" value="Endonuclease Chain A"/>
    <property type="match status" value="2"/>
</dbReference>
<evidence type="ECO:0000256" key="3">
    <source>
        <dbReference type="ARBA" id="ARBA00022741"/>
    </source>
</evidence>